<dbReference type="AlphaFoldDB" id="A0AAQ4EPN1"/>
<feature type="region of interest" description="Disordered" evidence="1">
    <location>
        <begin position="256"/>
        <end position="284"/>
    </location>
</feature>
<keyword evidence="2" id="KW-0812">Transmembrane</keyword>
<dbReference type="EMBL" id="JARKHS020012614">
    <property type="protein sequence ID" value="KAK8776734.1"/>
    <property type="molecule type" value="Genomic_DNA"/>
</dbReference>
<keyword evidence="4" id="KW-1185">Reference proteome</keyword>
<accession>A0AAQ4EPN1</accession>
<keyword evidence="2" id="KW-0472">Membrane</keyword>
<comment type="caution">
    <text evidence="3">The sequence shown here is derived from an EMBL/GenBank/DDBJ whole genome shotgun (WGS) entry which is preliminary data.</text>
</comment>
<evidence type="ECO:0000313" key="4">
    <source>
        <dbReference type="Proteomes" id="UP001321473"/>
    </source>
</evidence>
<feature type="transmembrane region" description="Helical" evidence="2">
    <location>
        <begin position="49"/>
        <end position="68"/>
    </location>
</feature>
<sequence>MRSVYCILVTVVTLATGFLPQPITAFVPVILIQVTGIMAPEEMAAELMNIKVITACLLFMVIIIGDQTPVFSRLALRVLCNLGFRAPLLFSYTVAASFVSTFLLPSDICVIFTTAVVERFMANLEEDLSVLEQQWSRTSRKRTSSDTFDQFGESGVRNRSKASAARTHPLYFVVPVGVIASANVILPMSLPLLMLRESLDIPCTRMILTGLVLKTALVLSMLFTMNTLGTLIFSSQEIEQVLRMVSLTPAGTNVTRLPPQRCHSVQSNVTDRNPAETDTDASKS</sequence>
<evidence type="ECO:0000256" key="1">
    <source>
        <dbReference type="SAM" id="MobiDB-lite"/>
    </source>
</evidence>
<organism evidence="3 4">
    <name type="scientific">Amblyomma americanum</name>
    <name type="common">Lone star tick</name>
    <dbReference type="NCBI Taxonomy" id="6943"/>
    <lineage>
        <taxon>Eukaryota</taxon>
        <taxon>Metazoa</taxon>
        <taxon>Ecdysozoa</taxon>
        <taxon>Arthropoda</taxon>
        <taxon>Chelicerata</taxon>
        <taxon>Arachnida</taxon>
        <taxon>Acari</taxon>
        <taxon>Parasitiformes</taxon>
        <taxon>Ixodida</taxon>
        <taxon>Ixodoidea</taxon>
        <taxon>Ixodidae</taxon>
        <taxon>Amblyomminae</taxon>
        <taxon>Amblyomma</taxon>
    </lineage>
</organism>
<name>A0AAQ4EPN1_AMBAM</name>
<gene>
    <name evidence="3" type="ORF">V5799_029921</name>
</gene>
<feature type="transmembrane region" description="Helical" evidence="2">
    <location>
        <begin position="207"/>
        <end position="233"/>
    </location>
</feature>
<keyword evidence="2" id="KW-1133">Transmembrane helix</keyword>
<protein>
    <submittedName>
        <fullName evidence="3">Uncharacterized protein</fullName>
    </submittedName>
</protein>
<feature type="transmembrane region" description="Helical" evidence="2">
    <location>
        <begin position="170"/>
        <end position="195"/>
    </location>
</feature>
<proteinExistence type="predicted"/>
<feature type="transmembrane region" description="Helical" evidence="2">
    <location>
        <begin position="89"/>
        <end position="117"/>
    </location>
</feature>
<evidence type="ECO:0000313" key="3">
    <source>
        <dbReference type="EMBL" id="KAK8776734.1"/>
    </source>
</evidence>
<reference evidence="3 4" key="1">
    <citation type="journal article" date="2023" name="Arcadia Sci">
        <title>De novo assembly of a long-read Amblyomma americanum tick genome.</title>
        <authorList>
            <person name="Chou S."/>
            <person name="Poskanzer K.E."/>
            <person name="Rollins M."/>
            <person name="Thuy-Boun P.S."/>
        </authorList>
    </citation>
    <scope>NUCLEOTIDE SEQUENCE [LARGE SCALE GENOMIC DNA]</scope>
    <source>
        <strain evidence="3">F_SG_1</strain>
        <tissue evidence="3">Salivary glands</tissue>
    </source>
</reference>
<evidence type="ECO:0000256" key="2">
    <source>
        <dbReference type="SAM" id="Phobius"/>
    </source>
</evidence>
<dbReference type="Proteomes" id="UP001321473">
    <property type="component" value="Unassembled WGS sequence"/>
</dbReference>